<dbReference type="GO" id="GO:0046872">
    <property type="term" value="F:metal ion binding"/>
    <property type="evidence" value="ECO:0007669"/>
    <property type="project" value="InterPro"/>
</dbReference>
<dbReference type="InterPro" id="IPR006121">
    <property type="entry name" value="HMA_dom"/>
</dbReference>
<evidence type="ECO:0000256" key="1">
    <source>
        <dbReference type="SAM" id="MobiDB-lite"/>
    </source>
</evidence>
<dbReference type="SUPFAM" id="SSF55008">
    <property type="entry name" value="HMA, heavy metal-associated domain"/>
    <property type="match status" value="1"/>
</dbReference>
<dbReference type="Pfam" id="PF00403">
    <property type="entry name" value="HMA"/>
    <property type="match status" value="1"/>
</dbReference>
<dbReference type="CDD" id="cd00371">
    <property type="entry name" value="HMA"/>
    <property type="match status" value="1"/>
</dbReference>
<protein>
    <recommendedName>
        <fullName evidence="2">HMA domain-containing protein</fullName>
    </recommendedName>
</protein>
<dbReference type="PANTHER" id="PTHR46413:SF1">
    <property type="entry name" value="HEAVY METAL-ASSOCIATED ISOPRENYLATED PLANT PROTEIN 6"/>
    <property type="match status" value="1"/>
</dbReference>
<feature type="domain" description="HMA" evidence="2">
    <location>
        <begin position="3"/>
        <end position="70"/>
    </location>
</feature>
<feature type="region of interest" description="Disordered" evidence="1">
    <location>
        <begin position="72"/>
        <end position="149"/>
    </location>
</feature>
<dbReference type="InterPro" id="IPR044594">
    <property type="entry name" value="HIPP01/3/5/6"/>
</dbReference>
<dbReference type="InterPro" id="IPR036163">
    <property type="entry name" value="HMA_dom_sf"/>
</dbReference>
<reference evidence="3" key="1">
    <citation type="submission" date="2015-04" db="UniProtKB">
        <authorList>
            <consortium name="EnsemblPlants"/>
        </authorList>
    </citation>
    <scope>IDENTIFICATION</scope>
</reference>
<feature type="compositionally biased region" description="Polar residues" evidence="1">
    <location>
        <begin position="126"/>
        <end position="149"/>
    </location>
</feature>
<dbReference type="PANTHER" id="PTHR46413">
    <property type="entry name" value="HEAVY METAL-ASSOCIATED ISOPRENYLATED PLANT PROTEIN 6"/>
    <property type="match status" value="1"/>
</dbReference>
<evidence type="ECO:0000313" key="4">
    <source>
        <dbReference type="Proteomes" id="UP000026962"/>
    </source>
</evidence>
<dbReference type="Gene3D" id="3.30.70.100">
    <property type="match status" value="1"/>
</dbReference>
<dbReference type="STRING" id="4537.A0A0E0M822"/>
<keyword evidence="4" id="KW-1185">Reference proteome</keyword>
<accession>A0A0E0M822</accession>
<proteinExistence type="predicted"/>
<name>A0A0E0M822_ORYPU</name>
<dbReference type="EnsemblPlants" id="OPUNC10G09710.1">
    <property type="protein sequence ID" value="OPUNC10G09710.1"/>
    <property type="gene ID" value="OPUNC10G09710"/>
</dbReference>
<dbReference type="HOGENOM" id="CLU_103517_0_0_1"/>
<evidence type="ECO:0000313" key="3">
    <source>
        <dbReference type="EnsemblPlants" id="OPUNC10G09710.1"/>
    </source>
</evidence>
<dbReference type="PROSITE" id="PS50846">
    <property type="entry name" value="HMA_2"/>
    <property type="match status" value="1"/>
</dbReference>
<feature type="compositionally biased region" description="Pro residues" evidence="1">
    <location>
        <begin position="76"/>
        <end position="86"/>
    </location>
</feature>
<evidence type="ECO:0000259" key="2">
    <source>
        <dbReference type="PROSITE" id="PS50846"/>
    </source>
</evidence>
<dbReference type="Gramene" id="OPUNC10G09710.1">
    <property type="protein sequence ID" value="OPUNC10G09710.1"/>
    <property type="gene ID" value="OPUNC10G09710"/>
</dbReference>
<dbReference type="OMA" id="GQMVHLG"/>
<sequence>MAPAIVILEMEVHCDGCARKIEKTIKKMSGVALATASVGSPGTVVVRGTADAAVIQARLKAKIKRDVAIVSITGVEPPPPPPPPQTPVAAASPQQAPPPPAAPPQQAAAPPAAPPQYGDYDYRQHGSGNRFQYSPSYFSDENPNGCSIQ</sequence>
<organism evidence="3">
    <name type="scientific">Oryza punctata</name>
    <name type="common">Red rice</name>
    <dbReference type="NCBI Taxonomy" id="4537"/>
    <lineage>
        <taxon>Eukaryota</taxon>
        <taxon>Viridiplantae</taxon>
        <taxon>Streptophyta</taxon>
        <taxon>Embryophyta</taxon>
        <taxon>Tracheophyta</taxon>
        <taxon>Spermatophyta</taxon>
        <taxon>Magnoliopsida</taxon>
        <taxon>Liliopsida</taxon>
        <taxon>Poales</taxon>
        <taxon>Poaceae</taxon>
        <taxon>BOP clade</taxon>
        <taxon>Oryzoideae</taxon>
        <taxon>Oryzeae</taxon>
        <taxon>Oryzinae</taxon>
        <taxon>Oryza</taxon>
    </lineage>
</organism>
<reference evidence="3" key="2">
    <citation type="submission" date="2018-05" db="EMBL/GenBank/DDBJ databases">
        <title>OpunRS2 (Oryza punctata Reference Sequence Version 2).</title>
        <authorList>
            <person name="Zhang J."/>
            <person name="Kudrna D."/>
            <person name="Lee S."/>
            <person name="Talag J."/>
            <person name="Welchert J."/>
            <person name="Wing R.A."/>
        </authorList>
    </citation>
    <scope>NUCLEOTIDE SEQUENCE [LARGE SCALE GENOMIC DNA]</scope>
</reference>
<dbReference type="AlphaFoldDB" id="A0A0E0M822"/>
<dbReference type="Proteomes" id="UP000026962">
    <property type="component" value="Chromosome 10"/>
</dbReference>